<protein>
    <submittedName>
        <fullName evidence="2">Uncharacterized protein</fullName>
    </submittedName>
</protein>
<keyword evidence="1" id="KW-1133">Transmembrane helix</keyword>
<organism evidence="2 3">
    <name type="scientific">Heliomicrobium gestii</name>
    <name type="common">Heliobacterium gestii</name>
    <dbReference type="NCBI Taxonomy" id="2699"/>
    <lineage>
        <taxon>Bacteria</taxon>
        <taxon>Bacillati</taxon>
        <taxon>Bacillota</taxon>
        <taxon>Clostridia</taxon>
        <taxon>Eubacteriales</taxon>
        <taxon>Heliobacteriaceae</taxon>
        <taxon>Heliomicrobium</taxon>
    </lineage>
</organism>
<feature type="transmembrane region" description="Helical" evidence="1">
    <location>
        <begin position="239"/>
        <end position="258"/>
    </location>
</feature>
<keyword evidence="1" id="KW-0472">Membrane</keyword>
<dbReference type="AlphaFoldDB" id="A0A845L9G1"/>
<evidence type="ECO:0000256" key="1">
    <source>
        <dbReference type="SAM" id="Phobius"/>
    </source>
</evidence>
<keyword evidence="3" id="KW-1185">Reference proteome</keyword>
<gene>
    <name evidence="2" type="ORF">GTO89_02455</name>
</gene>
<evidence type="ECO:0000313" key="3">
    <source>
        <dbReference type="Proteomes" id="UP000471031"/>
    </source>
</evidence>
<name>A0A845L9G1_HELGE</name>
<keyword evidence="1" id="KW-0812">Transmembrane</keyword>
<dbReference type="Proteomes" id="UP000471031">
    <property type="component" value="Unassembled WGS sequence"/>
</dbReference>
<dbReference type="EMBL" id="WXEX01000002">
    <property type="protein sequence ID" value="MZP41894.1"/>
    <property type="molecule type" value="Genomic_DNA"/>
</dbReference>
<evidence type="ECO:0000313" key="2">
    <source>
        <dbReference type="EMBL" id="MZP41894.1"/>
    </source>
</evidence>
<comment type="caution">
    <text evidence="2">The sequence shown here is derived from an EMBL/GenBank/DDBJ whole genome shotgun (WGS) entry which is preliminary data.</text>
</comment>
<dbReference type="RefSeq" id="WP_161260488.1">
    <property type="nucleotide sequence ID" value="NZ_JAFBDC010000002.1"/>
</dbReference>
<proteinExistence type="predicted"/>
<sequence>MSAYNLAARRLFTLLSACADNKDIIGEVAARSVERWAEGPRSAAAGYVGLTGAGRELLQEIGGWDIGDRQVPQIYRQVEALAERSLQFERMRSESAEAYRRGGENALSPVHIAPKEKVAQWLEETKRAVQDELFGAINNGDVQQLRQQTPPDAEDINALFHFLHSLREVKRGKENVTNIQRENVFAIFHPETVVTMDEIKSSNSTITPEEYVGKLARDNRFYCIPSSDYESLTEQRSKIGLVVGIFLFAVLYVAYAFSHAPGLK</sequence>
<reference evidence="2 3" key="1">
    <citation type="submission" date="2020-01" db="EMBL/GenBank/DDBJ databases">
        <title>Whole genome sequence of Heliobacterium gestii DSM 11169.</title>
        <authorList>
            <person name="Kyndt J.A."/>
            <person name="Meyer T.E."/>
        </authorList>
    </citation>
    <scope>NUCLEOTIDE SEQUENCE [LARGE SCALE GENOMIC DNA]</scope>
    <source>
        <strain evidence="2 3">DSM 11169</strain>
    </source>
</reference>
<accession>A0A845L9G1</accession>